<name>D2VY95_NAEGR</name>
<sequence length="353" mass="39587">MMRRLAKSLLERKAKTRIEELNEQYVEVMKRGTNASTAQARAVRSTGLDDQDVLSGKQHILHKQRKDRLVFLPDREILENSNYPAEYPSTYVPVPEPEVPNHKGRRALGQLYKQFLELYNRHRRFVWFNGYDPSIQAGGVWVAPSATVIGDVRLCDHVNVWYNAVLRGDKNSIEIGGYTNIQDGVVITTDDKPNFGGFDSNVVIGGHTTIGHGVKLHACRIGNECVIGMNATILEGAVIEDNVVIAAGSLVPPGRRIPHGEMWAGSPAKFVRKLGHHEEEQVKTDAEAYVNLAEAHSLEFTSFGKAYKEVDVIADKLEQINPESVDGRPVHWQVWHEQSKNATVALWKKDRIL</sequence>
<keyword evidence="2" id="KW-1185">Reference proteome</keyword>
<dbReference type="OMA" id="GNECVIG"/>
<dbReference type="SUPFAM" id="SSF51161">
    <property type="entry name" value="Trimeric LpxA-like enzymes"/>
    <property type="match status" value="1"/>
</dbReference>
<dbReference type="InterPro" id="IPR011004">
    <property type="entry name" value="Trimer_LpxA-like_sf"/>
</dbReference>
<dbReference type="InterPro" id="IPR050484">
    <property type="entry name" value="Transf_Hexapept/Carb_Anhydrase"/>
</dbReference>
<organism evidence="2">
    <name type="scientific">Naegleria gruberi</name>
    <name type="common">Amoeba</name>
    <dbReference type="NCBI Taxonomy" id="5762"/>
    <lineage>
        <taxon>Eukaryota</taxon>
        <taxon>Discoba</taxon>
        <taxon>Heterolobosea</taxon>
        <taxon>Tetramitia</taxon>
        <taxon>Eutetramitia</taxon>
        <taxon>Vahlkampfiidae</taxon>
        <taxon>Naegleria</taxon>
    </lineage>
</organism>
<dbReference type="KEGG" id="ngr:NAEGRDRAFT_81690"/>
<dbReference type="RefSeq" id="XP_002670954.1">
    <property type="nucleotide sequence ID" value="XM_002670908.1"/>
</dbReference>
<dbReference type="VEuPathDB" id="AmoebaDB:NAEGRDRAFT_81690"/>
<evidence type="ECO:0000313" key="1">
    <source>
        <dbReference type="EMBL" id="EFC38210.1"/>
    </source>
</evidence>
<gene>
    <name evidence="1" type="ORF">NAEGRDRAFT_81690</name>
</gene>
<evidence type="ECO:0000313" key="2">
    <source>
        <dbReference type="Proteomes" id="UP000006671"/>
    </source>
</evidence>
<dbReference type="Proteomes" id="UP000006671">
    <property type="component" value="Unassembled WGS sequence"/>
</dbReference>
<dbReference type="InterPro" id="IPR047324">
    <property type="entry name" value="LbH_gamma_CA-like"/>
</dbReference>
<proteinExistence type="predicted"/>
<dbReference type="PANTHER" id="PTHR13061">
    <property type="entry name" value="DYNACTIN SUBUNIT P25"/>
    <property type="match status" value="1"/>
</dbReference>
<dbReference type="GeneID" id="8853844"/>
<dbReference type="STRING" id="5762.D2VY95"/>
<dbReference type="PANTHER" id="PTHR13061:SF29">
    <property type="entry name" value="GAMMA CARBONIC ANHYDRASE-LIKE 1, MITOCHONDRIAL-RELATED"/>
    <property type="match status" value="1"/>
</dbReference>
<dbReference type="OrthoDB" id="25818at2759"/>
<dbReference type="Gene3D" id="2.160.10.10">
    <property type="entry name" value="Hexapeptide repeat proteins"/>
    <property type="match status" value="1"/>
</dbReference>
<dbReference type="CDD" id="cd04645">
    <property type="entry name" value="LbH_gamma_CA_like"/>
    <property type="match status" value="1"/>
</dbReference>
<reference evidence="1 2" key="1">
    <citation type="journal article" date="2010" name="Cell">
        <title>The genome of Naegleria gruberi illuminates early eukaryotic versatility.</title>
        <authorList>
            <person name="Fritz-Laylin L.K."/>
            <person name="Prochnik S.E."/>
            <person name="Ginger M.L."/>
            <person name="Dacks J.B."/>
            <person name="Carpenter M.L."/>
            <person name="Field M.C."/>
            <person name="Kuo A."/>
            <person name="Paredez A."/>
            <person name="Chapman J."/>
            <person name="Pham J."/>
            <person name="Shu S."/>
            <person name="Neupane R."/>
            <person name="Cipriano M."/>
            <person name="Mancuso J."/>
            <person name="Tu H."/>
            <person name="Salamov A."/>
            <person name="Lindquist E."/>
            <person name="Shapiro H."/>
            <person name="Lucas S."/>
            <person name="Grigoriev I.V."/>
            <person name="Cande W.Z."/>
            <person name="Fulton C."/>
            <person name="Rokhsar D.S."/>
            <person name="Dawson S.C."/>
        </authorList>
    </citation>
    <scope>NUCLEOTIDE SEQUENCE [LARGE SCALE GENOMIC DNA]</scope>
    <source>
        <strain evidence="1 2">NEG-M</strain>
    </source>
</reference>
<dbReference type="EMBL" id="GG738910">
    <property type="protein sequence ID" value="EFC38210.1"/>
    <property type="molecule type" value="Genomic_DNA"/>
</dbReference>
<dbReference type="Pfam" id="PF00132">
    <property type="entry name" value="Hexapep"/>
    <property type="match status" value="1"/>
</dbReference>
<dbReference type="InParanoid" id="D2VY95"/>
<dbReference type="eggNOG" id="ENOG502QTES">
    <property type="taxonomic scope" value="Eukaryota"/>
</dbReference>
<dbReference type="InterPro" id="IPR001451">
    <property type="entry name" value="Hexapep"/>
</dbReference>
<protein>
    <submittedName>
        <fullName evidence="1">Predicted protein</fullName>
    </submittedName>
</protein>
<accession>D2VY95</accession>
<dbReference type="AlphaFoldDB" id="D2VY95"/>